<evidence type="ECO:0000256" key="1">
    <source>
        <dbReference type="SAM" id="MobiDB-lite"/>
    </source>
</evidence>
<feature type="transmembrane region" description="Helical" evidence="2">
    <location>
        <begin position="44"/>
        <end position="64"/>
    </location>
</feature>
<feature type="transmembrane region" description="Helical" evidence="2">
    <location>
        <begin position="76"/>
        <end position="98"/>
    </location>
</feature>
<feature type="region of interest" description="Disordered" evidence="1">
    <location>
        <begin position="103"/>
        <end position="123"/>
    </location>
</feature>
<feature type="transmembrane region" description="Helical" evidence="2">
    <location>
        <begin position="6"/>
        <end position="32"/>
    </location>
</feature>
<dbReference type="PANTHER" id="PTHR34703:SF1">
    <property type="entry name" value="ANTIPORTER SUBUNIT MNHG2-RELATED"/>
    <property type="match status" value="1"/>
</dbReference>
<dbReference type="PANTHER" id="PTHR34703">
    <property type="entry name" value="ANTIPORTER SUBUNIT MNHG2-RELATED"/>
    <property type="match status" value="1"/>
</dbReference>
<organism evidence="3 4">
    <name type="scientific">Candidatus Brevundimonas colombiensis</name>
    <dbReference type="NCBI Taxonomy" id="3121376"/>
    <lineage>
        <taxon>Bacteria</taxon>
        <taxon>Pseudomonadati</taxon>
        <taxon>Pseudomonadota</taxon>
        <taxon>Alphaproteobacteria</taxon>
        <taxon>Caulobacterales</taxon>
        <taxon>Caulobacteraceae</taxon>
        <taxon>Brevundimonas</taxon>
    </lineage>
</organism>
<reference evidence="3" key="1">
    <citation type="submission" date="2023-03" db="EMBL/GenBank/DDBJ databases">
        <title>Andean soil-derived lignocellulolytic bacterial consortium as a source of novel taxa and putative plastic-active enzymes.</title>
        <authorList>
            <person name="Diaz-Garcia L."/>
            <person name="Chuvochina M."/>
            <person name="Feuerriegel G."/>
            <person name="Bunk B."/>
            <person name="Sproer C."/>
            <person name="Streit W.R."/>
            <person name="Rodriguez L.M."/>
            <person name="Overmann J."/>
            <person name="Jimenez D.J."/>
        </authorList>
    </citation>
    <scope>NUCLEOTIDE SEQUENCE</scope>
    <source>
        <strain evidence="3">MAG 833</strain>
    </source>
</reference>
<evidence type="ECO:0000313" key="3">
    <source>
        <dbReference type="EMBL" id="WEK39705.1"/>
    </source>
</evidence>
<dbReference type="GO" id="GO:0015385">
    <property type="term" value="F:sodium:proton antiporter activity"/>
    <property type="evidence" value="ECO:0007669"/>
    <property type="project" value="TreeGrafter"/>
</dbReference>
<name>A0AAJ5X3Q0_9CAUL</name>
<evidence type="ECO:0000256" key="2">
    <source>
        <dbReference type="SAM" id="Phobius"/>
    </source>
</evidence>
<feature type="compositionally biased region" description="Basic and acidic residues" evidence="1">
    <location>
        <begin position="103"/>
        <end position="115"/>
    </location>
</feature>
<accession>A0AAJ5X3Q0</accession>
<dbReference type="NCBIfam" id="TIGR01300">
    <property type="entry name" value="CPA3_mnhG_phaG"/>
    <property type="match status" value="1"/>
</dbReference>
<dbReference type="InterPro" id="IPR005133">
    <property type="entry name" value="PhaG_MnhG_YufB"/>
</dbReference>
<proteinExistence type="predicted"/>
<dbReference type="EMBL" id="CP119326">
    <property type="protein sequence ID" value="WEK39705.1"/>
    <property type="molecule type" value="Genomic_DNA"/>
</dbReference>
<protein>
    <submittedName>
        <fullName evidence="3">Monovalent cation/H(+) antiporter subunit G</fullName>
    </submittedName>
</protein>
<sequence length="123" mass="13209">MTEPDMPAWVAFVVVGLAVAGSALSLLGAVGLTRLKTFYERVHAPTLGATLGMALILLASIVWFTTVERRFMPREILIGLFLTVTTPVTLILLARAALFRDRTEKAETADEADKKKPGKGAPG</sequence>
<evidence type="ECO:0000313" key="4">
    <source>
        <dbReference type="Proteomes" id="UP001213664"/>
    </source>
</evidence>
<dbReference type="Pfam" id="PF03334">
    <property type="entry name" value="PhaG_MnhG_YufB"/>
    <property type="match status" value="1"/>
</dbReference>
<keyword evidence="2" id="KW-0812">Transmembrane</keyword>
<keyword evidence="2" id="KW-0472">Membrane</keyword>
<gene>
    <name evidence="3" type="primary">mnhG</name>
    <name evidence="3" type="ORF">P0Y50_14395</name>
</gene>
<dbReference type="Proteomes" id="UP001213664">
    <property type="component" value="Chromosome"/>
</dbReference>
<dbReference type="AlphaFoldDB" id="A0AAJ5X3Q0"/>
<keyword evidence="2" id="KW-1133">Transmembrane helix</keyword>